<proteinExistence type="predicted"/>
<accession>A0A066RY64</accession>
<comment type="caution">
    <text evidence="3">The sequence shown here is derived from an EMBL/GenBank/DDBJ whole genome shotgun (WGS) entry which is preliminary data.</text>
</comment>
<gene>
    <name evidence="3" type="ORF">EA58_07480</name>
</gene>
<feature type="region of interest" description="Disordered" evidence="1">
    <location>
        <begin position="916"/>
        <end position="952"/>
    </location>
</feature>
<dbReference type="EMBL" id="JMIB01000010">
    <property type="protein sequence ID" value="KDM92323.1"/>
    <property type="molecule type" value="Genomic_DNA"/>
</dbReference>
<protein>
    <recommendedName>
        <fullName evidence="5">Hydrogenase expression protein HypA</fullName>
    </recommendedName>
</protein>
<dbReference type="Proteomes" id="UP000027192">
    <property type="component" value="Unassembled WGS sequence"/>
</dbReference>
<dbReference type="AlphaFoldDB" id="A0A066RY64"/>
<evidence type="ECO:0000313" key="3">
    <source>
        <dbReference type="EMBL" id="KDM92323.1"/>
    </source>
</evidence>
<dbReference type="RefSeq" id="WP_036750775.1">
    <property type="nucleotide sequence ID" value="NZ_JAGSGC010000012.1"/>
</dbReference>
<keyword evidence="2" id="KW-0732">Signal</keyword>
<keyword evidence="4" id="KW-1185">Reference proteome</keyword>
<evidence type="ECO:0000256" key="2">
    <source>
        <dbReference type="SAM" id="SignalP"/>
    </source>
</evidence>
<feature type="signal peptide" evidence="2">
    <location>
        <begin position="1"/>
        <end position="19"/>
    </location>
</feature>
<evidence type="ECO:0008006" key="5">
    <source>
        <dbReference type="Google" id="ProtNLM"/>
    </source>
</evidence>
<name>A0A066RY64_9GAMM</name>
<evidence type="ECO:0000313" key="4">
    <source>
        <dbReference type="Proteomes" id="UP000027192"/>
    </source>
</evidence>
<dbReference type="STRING" id="1654360.EA58_07480"/>
<evidence type="ECO:0000256" key="1">
    <source>
        <dbReference type="SAM" id="MobiDB-lite"/>
    </source>
</evidence>
<organism evidence="3 4">
    <name type="scientific">Photobacterium galatheae</name>
    <dbReference type="NCBI Taxonomy" id="1654360"/>
    <lineage>
        <taxon>Bacteria</taxon>
        <taxon>Pseudomonadati</taxon>
        <taxon>Pseudomonadota</taxon>
        <taxon>Gammaproteobacteria</taxon>
        <taxon>Vibrionales</taxon>
        <taxon>Vibrionaceae</taxon>
        <taxon>Photobacterium</taxon>
    </lineage>
</organism>
<dbReference type="PROSITE" id="PS51257">
    <property type="entry name" value="PROKAR_LIPOPROTEIN"/>
    <property type="match status" value="1"/>
</dbReference>
<feature type="chain" id="PRO_5001629785" description="Hydrogenase expression protein HypA" evidence="2">
    <location>
        <begin position="20"/>
        <end position="952"/>
    </location>
</feature>
<sequence>MRAYLMIGLSLLWAGLLSACGGGNGEAGIKPAELPPIQTKFTVTVDLPAGLNTAQQSNHWQLISKAYAATPTLLQDNFAVLFLNSQGKVMAQADITNFQQEDGNYLITVRSPLLLQGVLVLDLDGAPQFAIGDRLPEDLFMTPLTDTEIALSLKTTLAYQALVNRVVKDGNWGIFSETVSNPGNLDVRNAGDFINELADELSVTLIPKLGLNGVNLSTLMSLRVVTDILEGVMTRKYTELTAQKDTIQTIFNAGFWRLRSQSSLEGSKLEADMMDFNSPDTATNETRQIDWQWQKNGESDVSLTEAFTYLSEQPLVQFDQKEDAIQGQILTASGWKDLYEYFKVLISSSSTVIVTDAGLEEGDDRNIMIRVNSYALSGQNMHDFLTTKENHFMTRYVPGDATFTDGAMGYYFTWSPDTTRMLLCKTNVSGDDCTIAPKDNPTVPYTVLEDLVSVEDAGSFEQVNGYHLTDNVVLEFIFNTTHRINYWVNVGGNDWMKVETGIWSPVTTQGKQMFQFAIPDVIQQLANRYPFKTPYLFLVVDQGAVHQGEAVLKDDDFHFAGFNNAAKEQIYAVTSRANLPPFGDCVFGDTTPATEDQFLNAVTECGGDDRFTTDGVNAMVNQHLVQISTEADNLGELETVILKSDNTWEYYVNTALQPGTANRQWQLNENGFLRLTEDTSNAFSDYQLWAMTHKKNEARPILAVKTFSQTDLGGANETDISHLMTKQYAPNTLVACTANDSGWNSSTQMPSSAKTKTEFENQSASCVVSWENRTPRFTQNMLAGKALVFSSNASRHLVLNNQADSQAGFNTGIYRDSNGCGFNIPIRWKLEADGTLYYENAMAQAEIDATFSNGAKKFPTGDFQEWLKVSDTDGRTLTIKGFNHFTRWESASPALSADQGEMWSDTVTLIPAGDAPAVTEQTPTDPPQPGSPFPGTVLRDGLTCNLTPPATP</sequence>
<reference evidence="3 4" key="1">
    <citation type="submission" date="2014-04" db="EMBL/GenBank/DDBJ databases">
        <title>Draft genome sequence of Photobacterium halotolerans S2753: a solonamide, ngercheumicin and holomycin producer.</title>
        <authorList>
            <person name="Machado H.R."/>
            <person name="Gram L."/>
        </authorList>
    </citation>
    <scope>NUCLEOTIDE SEQUENCE [LARGE SCALE GENOMIC DNA]</scope>
    <source>
        <strain evidence="3 4">S2753</strain>
    </source>
</reference>
<dbReference type="OrthoDB" id="7055897at2"/>